<gene>
    <name evidence="1" type="ORF">MICAC_2290007</name>
</gene>
<comment type="caution">
    <text evidence="1">The sequence shown here is derived from an EMBL/GenBank/DDBJ whole genome shotgun (WGS) entry which is preliminary data.</text>
</comment>
<evidence type="ECO:0000313" key="1">
    <source>
        <dbReference type="EMBL" id="CCI01612.1"/>
    </source>
</evidence>
<evidence type="ECO:0000313" key="2">
    <source>
        <dbReference type="Proteomes" id="UP000003480"/>
    </source>
</evidence>
<sequence length="113" mass="13602">MFFVSLWLIPLDNLRTLLQLKNAMIKTNYHFLSSMDKQNPQSNAESDDLMEELDAKWDALENDPEFRKKPFWQRIIEIGNVVPQSEWRKHFPRDFARNAEHYMYGAPREDEEK</sequence>
<dbReference type="AlphaFoldDB" id="I4G101"/>
<protein>
    <submittedName>
        <fullName evidence="1">Similarity</fullName>
    </submittedName>
</protein>
<organism evidence="1 2">
    <name type="scientific">Microcystis aeruginosa PCC 9443</name>
    <dbReference type="NCBI Taxonomy" id="1160281"/>
    <lineage>
        <taxon>Bacteria</taxon>
        <taxon>Bacillati</taxon>
        <taxon>Cyanobacteriota</taxon>
        <taxon>Cyanophyceae</taxon>
        <taxon>Oscillatoriophycideae</taxon>
        <taxon>Chroococcales</taxon>
        <taxon>Microcystaceae</taxon>
        <taxon>Microcystis</taxon>
    </lineage>
</organism>
<reference evidence="1 2" key="1">
    <citation type="submission" date="2012-04" db="EMBL/GenBank/DDBJ databases">
        <authorList>
            <person name="Genoscope - CEA"/>
        </authorList>
    </citation>
    <scope>NUCLEOTIDE SEQUENCE [LARGE SCALE GENOMIC DNA]</scope>
    <source>
        <strain evidence="1 2">9443</strain>
    </source>
</reference>
<dbReference type="HOGENOM" id="CLU_2130584_0_0_3"/>
<dbReference type="EMBL" id="CAIJ01000145">
    <property type="protein sequence ID" value="CCI01612.1"/>
    <property type="molecule type" value="Genomic_DNA"/>
</dbReference>
<name>I4G101_MICAE</name>
<proteinExistence type="predicted"/>
<accession>I4G101</accession>
<dbReference type="Proteomes" id="UP000003480">
    <property type="component" value="Unassembled WGS sequence"/>
</dbReference>